<organism evidence="1 2">
    <name type="scientific">Caligus rogercresseyi</name>
    <name type="common">Sea louse</name>
    <dbReference type="NCBI Taxonomy" id="217165"/>
    <lineage>
        <taxon>Eukaryota</taxon>
        <taxon>Metazoa</taxon>
        <taxon>Ecdysozoa</taxon>
        <taxon>Arthropoda</taxon>
        <taxon>Crustacea</taxon>
        <taxon>Multicrustacea</taxon>
        <taxon>Hexanauplia</taxon>
        <taxon>Copepoda</taxon>
        <taxon>Siphonostomatoida</taxon>
        <taxon>Caligidae</taxon>
        <taxon>Caligus</taxon>
    </lineage>
</organism>
<dbReference type="InterPro" id="IPR036322">
    <property type="entry name" value="WD40_repeat_dom_sf"/>
</dbReference>
<dbReference type="PANTHER" id="PTHR46170:SF1">
    <property type="entry name" value="GATOR COMPLEX PROTEIN WDR59"/>
    <property type="match status" value="1"/>
</dbReference>
<accession>A0A7T8GRA2</accession>
<evidence type="ECO:0000313" key="2">
    <source>
        <dbReference type="Proteomes" id="UP000595437"/>
    </source>
</evidence>
<dbReference type="OrthoDB" id="311712at2759"/>
<evidence type="ECO:0000313" key="1">
    <source>
        <dbReference type="EMBL" id="QQP36151.1"/>
    </source>
</evidence>
<dbReference type="GO" id="GO:1904263">
    <property type="term" value="P:positive regulation of TORC1 signaling"/>
    <property type="evidence" value="ECO:0007669"/>
    <property type="project" value="TreeGrafter"/>
</dbReference>
<dbReference type="SUPFAM" id="SSF50978">
    <property type="entry name" value="WD40 repeat-like"/>
    <property type="match status" value="1"/>
</dbReference>
<reference evidence="2" key="1">
    <citation type="submission" date="2021-01" db="EMBL/GenBank/DDBJ databases">
        <title>Caligus Genome Assembly.</title>
        <authorList>
            <person name="Gallardo-Escarate C."/>
        </authorList>
    </citation>
    <scope>NUCLEOTIDE SEQUENCE [LARGE SCALE GENOMIC DNA]</scope>
</reference>
<dbReference type="AlphaFoldDB" id="A0A7T8GRA2"/>
<dbReference type="GO" id="GO:0035591">
    <property type="term" value="F:signaling adaptor activity"/>
    <property type="evidence" value="ECO:0007669"/>
    <property type="project" value="TreeGrafter"/>
</dbReference>
<dbReference type="GO" id="GO:0034198">
    <property type="term" value="P:cellular response to amino acid starvation"/>
    <property type="evidence" value="ECO:0007669"/>
    <property type="project" value="TreeGrafter"/>
</dbReference>
<protein>
    <submittedName>
        <fullName evidence="1">Uncharacterized protein</fullName>
    </submittedName>
</protein>
<feature type="non-terminal residue" evidence="1">
    <location>
        <position position="338"/>
    </location>
</feature>
<dbReference type="Proteomes" id="UP000595437">
    <property type="component" value="Chromosome 15"/>
</dbReference>
<dbReference type="EMBL" id="CP045904">
    <property type="protein sequence ID" value="QQP36151.1"/>
    <property type="molecule type" value="Genomic_DNA"/>
</dbReference>
<feature type="non-terminal residue" evidence="1">
    <location>
        <position position="1"/>
    </location>
</feature>
<dbReference type="InterPro" id="IPR015943">
    <property type="entry name" value="WD40/YVTN_repeat-like_dom_sf"/>
</dbReference>
<dbReference type="GO" id="GO:0005774">
    <property type="term" value="C:vacuolar membrane"/>
    <property type="evidence" value="ECO:0007669"/>
    <property type="project" value="TreeGrafter"/>
</dbReference>
<name>A0A7T8GRA2_CALRO</name>
<proteinExistence type="predicted"/>
<keyword evidence="2" id="KW-1185">Reference proteome</keyword>
<dbReference type="InterPro" id="IPR049567">
    <property type="entry name" value="WDR59-like"/>
</dbReference>
<dbReference type="PANTHER" id="PTHR46170">
    <property type="entry name" value="GATOR COMPLEX PROTEIN WDR59"/>
    <property type="match status" value="1"/>
</dbReference>
<dbReference type="GO" id="GO:0035859">
    <property type="term" value="C:Seh1-associated complex"/>
    <property type="evidence" value="ECO:0007669"/>
    <property type="project" value="TreeGrafter"/>
</dbReference>
<gene>
    <name evidence="1" type="ORF">FKW44_021157</name>
</gene>
<dbReference type="Gene3D" id="2.130.10.10">
    <property type="entry name" value="YVTN repeat-like/Quinoprotein amine dehydrogenase"/>
    <property type="match status" value="1"/>
</dbReference>
<sequence>HNHYPSPTSKRQPLFLWNMNSLEAPIHSFFGHRDVIYDFDWRKCPKSGNHELVTWSRDRTLRIWQVDKTIQCQCGSEESEDAMESSASSVMNEELKEKEEDILTEEVNAIDFNHSNFTLEELNLKKRLIKLCVKESAILVISFPPAYPNRGGPPTFVFLKNMSKKSSLPSSTDKRYSTISNEPCLRPCLNTLESILSEESSSNNNNFPAAADNRSRRKEAITLRAMGMFLTPVAPVPSFVGTEPLSDSTGPICLWSPIKGSNTVVNKEESATSKGRFNIKVVKSGSPGREQISGSNTLKRRKMLRSQTKVSIYNISMLFPFSKSFASQYSFNTSIQVS</sequence>